<name>D0A7J6_TRYB9</name>
<dbReference type="AlphaFoldDB" id="D0A7J6"/>
<evidence type="ECO:0000313" key="1">
    <source>
        <dbReference type="EMBL" id="CBH17647.1"/>
    </source>
</evidence>
<accession>D0A7J6</accession>
<dbReference type="KEGG" id="tbg:TbgDal_XI7660"/>
<organism evidence="1 2">
    <name type="scientific">Trypanosoma brucei gambiense (strain MHOM/CI/86/DAL972)</name>
    <dbReference type="NCBI Taxonomy" id="679716"/>
    <lineage>
        <taxon>Eukaryota</taxon>
        <taxon>Discoba</taxon>
        <taxon>Euglenozoa</taxon>
        <taxon>Kinetoplastea</taxon>
        <taxon>Metakinetoplastina</taxon>
        <taxon>Trypanosomatida</taxon>
        <taxon>Trypanosomatidae</taxon>
        <taxon>Trypanosoma</taxon>
    </lineage>
</organism>
<proteinExistence type="predicted"/>
<dbReference type="GeneID" id="23867791"/>
<dbReference type="Proteomes" id="UP000002316">
    <property type="component" value="Chromosome 11"/>
</dbReference>
<protein>
    <submittedName>
        <fullName evidence="1">Uncharacterized protein</fullName>
    </submittedName>
</protein>
<sequence length="204" mass="22914">MIVIIITKRPKRVVWSFARFVATHPVQLVQQRLLRRAFGRAAMMNSDKTKVISWSKTCEAWGIGAIRTNIVVAHQPFALEASGRIFLRPRGAPIGMPKTRGQLCRFYLPQFGRVGSHPPFQLHGIPGNLGPFLFIICFVIYVEVEGAKMPGPKVCIFRFLRQLSMVLSRPPGVTANSLLRGVLDISFLKSVCVPKVMKPFERKS</sequence>
<evidence type="ECO:0000313" key="2">
    <source>
        <dbReference type="Proteomes" id="UP000002316"/>
    </source>
</evidence>
<dbReference type="EMBL" id="FN554974">
    <property type="protein sequence ID" value="CBH17647.1"/>
    <property type="molecule type" value="Genomic_DNA"/>
</dbReference>
<gene>
    <name evidence="1" type="ORF">TbgDal_XI7660</name>
</gene>
<reference evidence="2" key="1">
    <citation type="journal article" date="2010" name="PLoS Negl. Trop. Dis.">
        <title>The genome sequence of Trypanosoma brucei gambiense, causative agent of chronic human african trypanosomiasis.</title>
        <authorList>
            <person name="Jackson A.P."/>
            <person name="Sanders M."/>
            <person name="Berry A."/>
            <person name="McQuillan J."/>
            <person name="Aslett M.A."/>
            <person name="Quail M.A."/>
            <person name="Chukualim B."/>
            <person name="Capewell P."/>
            <person name="MacLeod A."/>
            <person name="Melville S.E."/>
            <person name="Gibson W."/>
            <person name="Barry J.D."/>
            <person name="Berriman M."/>
            <person name="Hertz-Fowler C."/>
        </authorList>
    </citation>
    <scope>NUCLEOTIDE SEQUENCE [LARGE SCALE GENOMIC DNA]</scope>
    <source>
        <strain evidence="2">MHOM/CI/86/DAL972</strain>
    </source>
</reference>
<dbReference type="VEuPathDB" id="TriTrypDB:Tbg972.11.7660"/>
<dbReference type="RefSeq" id="XP_011779911.1">
    <property type="nucleotide sequence ID" value="XM_011781609.1"/>
</dbReference>